<dbReference type="Gene3D" id="1.25.40.10">
    <property type="entry name" value="Tetratricopeptide repeat domain"/>
    <property type="match status" value="1"/>
</dbReference>
<organism evidence="2 3">
    <name type="scientific">Acacia crassicarpa</name>
    <name type="common">northern wattle</name>
    <dbReference type="NCBI Taxonomy" id="499986"/>
    <lineage>
        <taxon>Eukaryota</taxon>
        <taxon>Viridiplantae</taxon>
        <taxon>Streptophyta</taxon>
        <taxon>Embryophyta</taxon>
        <taxon>Tracheophyta</taxon>
        <taxon>Spermatophyta</taxon>
        <taxon>Magnoliopsida</taxon>
        <taxon>eudicotyledons</taxon>
        <taxon>Gunneridae</taxon>
        <taxon>Pentapetalae</taxon>
        <taxon>rosids</taxon>
        <taxon>fabids</taxon>
        <taxon>Fabales</taxon>
        <taxon>Fabaceae</taxon>
        <taxon>Caesalpinioideae</taxon>
        <taxon>mimosoid clade</taxon>
        <taxon>Acacieae</taxon>
        <taxon>Acacia</taxon>
    </lineage>
</organism>
<reference evidence="2" key="1">
    <citation type="submission" date="2023-10" db="EMBL/GenBank/DDBJ databases">
        <title>Chromosome-level genome of the transformable northern wattle, Acacia crassicarpa.</title>
        <authorList>
            <person name="Massaro I."/>
            <person name="Sinha N.R."/>
            <person name="Poethig S."/>
            <person name="Leichty A.R."/>
        </authorList>
    </citation>
    <scope>NUCLEOTIDE SEQUENCE</scope>
    <source>
        <strain evidence="2">Acra3RX</strain>
        <tissue evidence="2">Leaf</tissue>
    </source>
</reference>
<dbReference type="InterPro" id="IPR058868">
    <property type="entry name" value="ARM_7"/>
</dbReference>
<dbReference type="InterPro" id="IPR011990">
    <property type="entry name" value="TPR-like_helical_dom_sf"/>
</dbReference>
<comment type="caution">
    <text evidence="2">The sequence shown here is derived from an EMBL/GenBank/DDBJ whole genome shotgun (WGS) entry which is preliminary data.</text>
</comment>
<feature type="domain" description="ARM repeat N-terminal plant" evidence="1">
    <location>
        <begin position="22"/>
        <end position="262"/>
    </location>
</feature>
<dbReference type="PANTHER" id="PTHR46578">
    <property type="entry name" value="ARM-REPEAT/TETRATRICOPEPTIDE REPEAT (TPR)-LIKE PROTEIN"/>
    <property type="match status" value="1"/>
</dbReference>
<evidence type="ECO:0000313" key="3">
    <source>
        <dbReference type="Proteomes" id="UP001293593"/>
    </source>
</evidence>
<dbReference type="EMBL" id="JAWXYG010000009">
    <property type="protein sequence ID" value="KAK4262364.1"/>
    <property type="molecule type" value="Genomic_DNA"/>
</dbReference>
<dbReference type="AlphaFoldDB" id="A0AAE1J668"/>
<accession>A0AAE1J668</accession>
<name>A0AAE1J668_9FABA</name>
<evidence type="ECO:0000313" key="2">
    <source>
        <dbReference type="EMBL" id="KAK4262364.1"/>
    </source>
</evidence>
<proteinExistence type="predicted"/>
<dbReference type="InterPro" id="IPR016024">
    <property type="entry name" value="ARM-type_fold"/>
</dbReference>
<sequence>MESQIPKDSTLKTNHKLLPAKETCMNGCCFFCIISDTDSSLRRAKMFRLFKQMPLEDDQEHVLALSGLWKIATTQPNDPQFPSLGIFKCMAKLIEKGVCDKDWLLRHQNIYIPYYAAHIIGSYTMNKAKFAHKAVKSNVVRPLVGLLEGKISWVEQRVALRALGHLAKHEATFEAVAEHEEEIVEAAINIASTCLNEVYDKFLRLKGTRRLKYHRNLLTRGHGGLELENRKAGDWASQLQCWSLCLLDCFARKERSLRLICKKQFLKRLCGMWGGIGNPGSPARIGLVRTLCHTKVGRESIAESQEVVDNLCNVSRSSDDRQCLAIGSLLQLLKDPLTRYKVIDTAAPVLVDLVELRSIEGKLRVGQAIMQTLLQDYHKIKYCKMSLKSERAERALRELWDLKVDRVKRESMMTKEEIREKEVLVGVLKKEGNKVFWSGDIDEAMRKYSDALNFCPLKMRRERIVLHSNRAQCHLLLRDAEAAIRDTTRALSLSSSEACPHSKSLWRRSQAYEMKGFCKESLMDCLMFIKSRFESRKTKEFRIPYYAARMVKENVNALWLFASAKSEREARKQLEDQNNQNEIEEQS</sequence>
<dbReference type="PANTHER" id="PTHR46578:SF4">
    <property type="entry name" value="ARM-REPEAT_TETRATRICOPEPTIDE REPEAT (TPR)-LIKE PROTEIN"/>
    <property type="match status" value="1"/>
</dbReference>
<gene>
    <name evidence="2" type="ORF">QN277_027934</name>
</gene>
<keyword evidence="3" id="KW-1185">Reference proteome</keyword>
<dbReference type="SUPFAM" id="SSF48371">
    <property type="entry name" value="ARM repeat"/>
    <property type="match status" value="1"/>
</dbReference>
<dbReference type="Pfam" id="PF26524">
    <property type="entry name" value="ARM_7"/>
    <property type="match status" value="1"/>
</dbReference>
<dbReference type="InterPro" id="IPR011989">
    <property type="entry name" value="ARM-like"/>
</dbReference>
<evidence type="ECO:0000259" key="1">
    <source>
        <dbReference type="Pfam" id="PF26524"/>
    </source>
</evidence>
<dbReference type="Proteomes" id="UP001293593">
    <property type="component" value="Unassembled WGS sequence"/>
</dbReference>
<dbReference type="Gene3D" id="1.25.10.10">
    <property type="entry name" value="Leucine-rich Repeat Variant"/>
    <property type="match status" value="1"/>
</dbReference>
<protein>
    <recommendedName>
        <fullName evidence="1">ARM repeat N-terminal plant domain-containing protein</fullName>
    </recommendedName>
</protein>
<dbReference type="SUPFAM" id="SSF48452">
    <property type="entry name" value="TPR-like"/>
    <property type="match status" value="1"/>
</dbReference>